<accession>A0A4Q2UPN0</accession>
<evidence type="ECO:0000313" key="9">
    <source>
        <dbReference type="EMBL" id="RYC71326.1"/>
    </source>
</evidence>
<keyword evidence="10" id="KW-1185">Reference proteome</keyword>
<dbReference type="Proteomes" id="UP000290407">
    <property type="component" value="Unassembled WGS sequence"/>
</dbReference>
<dbReference type="GO" id="GO:0009279">
    <property type="term" value="C:cell outer membrane"/>
    <property type="evidence" value="ECO:0007669"/>
    <property type="project" value="UniProtKB-SubCell"/>
</dbReference>
<feature type="chain" id="PRO_5020536451" evidence="8">
    <location>
        <begin position="22"/>
        <end position="451"/>
    </location>
</feature>
<comment type="caution">
    <text evidence="9">The sequence shown here is derived from an EMBL/GenBank/DDBJ whole genome shotgun (WGS) entry which is preliminary data.</text>
</comment>
<dbReference type="Pfam" id="PF02321">
    <property type="entry name" value="OEP"/>
    <property type="match status" value="2"/>
</dbReference>
<protein>
    <submittedName>
        <fullName evidence="9">TolC family protein</fullName>
    </submittedName>
</protein>
<dbReference type="Gene3D" id="1.20.1600.10">
    <property type="entry name" value="Outer membrane efflux proteins (OEP)"/>
    <property type="match status" value="1"/>
</dbReference>
<keyword evidence="7" id="KW-0998">Cell outer membrane</keyword>
<feature type="signal peptide" evidence="8">
    <location>
        <begin position="1"/>
        <end position="21"/>
    </location>
</feature>
<organism evidence="9 10">
    <name type="scientific">Spirosoma sordidisoli</name>
    <dbReference type="NCBI Taxonomy" id="2502893"/>
    <lineage>
        <taxon>Bacteria</taxon>
        <taxon>Pseudomonadati</taxon>
        <taxon>Bacteroidota</taxon>
        <taxon>Cytophagia</taxon>
        <taxon>Cytophagales</taxon>
        <taxon>Cytophagaceae</taxon>
        <taxon>Spirosoma</taxon>
    </lineage>
</organism>
<dbReference type="GO" id="GO:0015562">
    <property type="term" value="F:efflux transmembrane transporter activity"/>
    <property type="evidence" value="ECO:0007669"/>
    <property type="project" value="InterPro"/>
</dbReference>
<keyword evidence="4" id="KW-1134">Transmembrane beta strand</keyword>
<evidence type="ECO:0000313" key="10">
    <source>
        <dbReference type="Proteomes" id="UP000290407"/>
    </source>
</evidence>
<evidence type="ECO:0000256" key="7">
    <source>
        <dbReference type="ARBA" id="ARBA00023237"/>
    </source>
</evidence>
<dbReference type="AlphaFoldDB" id="A0A4Q2UPN0"/>
<sequence length="451" mass="50816">MKRLIALCLVFALGTSLTGWAQTQPQPPAPGGFRLKDCIDYGLKNFGSVRLAQYQVETADQQARQALGQYLPQVSATGTSINNVKLQQSVVPAGVFGPEPRVFIIGQKYQTNLTAQASQTLFDRSLLLGIKANKPNQQLAALNTRQTQEDVIYNITSNYYQVFVAQQQIALLRDNLERTQQVLNILKLQRDNGVIQPVDYTRTEVSYNSTQSQLTLAENDLNLALNRLKYQMGMPQEQNLVLSDSTLLTQLPTIDQGQFDASRLVSFQQAETNLALQSLQYQRIKAGYLPTLSLTANYGTVNLGAQTLDRIFSNFVGFGSFGLRLNIPIFDGFQRDAQLKQQRLTLLTQEEQQKLNVSAYRLQFNNAQSQIQRAQVSLQNDDRNVKLAQEVYNITTLQYKQGTKLLTDLINADNSYREARTNYINSLINLYQARLDLEQSQGSLLSFYNQL</sequence>
<evidence type="ECO:0000256" key="8">
    <source>
        <dbReference type="SAM" id="SignalP"/>
    </source>
</evidence>
<name>A0A4Q2UPN0_9BACT</name>
<dbReference type="RefSeq" id="WP_129600107.1">
    <property type="nucleotide sequence ID" value="NZ_SBLB01000001.1"/>
</dbReference>
<evidence type="ECO:0000256" key="5">
    <source>
        <dbReference type="ARBA" id="ARBA00022692"/>
    </source>
</evidence>
<dbReference type="InterPro" id="IPR003423">
    <property type="entry name" value="OMP_efflux"/>
</dbReference>
<dbReference type="InterPro" id="IPR051906">
    <property type="entry name" value="TolC-like"/>
</dbReference>
<keyword evidence="3" id="KW-0813">Transport</keyword>
<dbReference type="PANTHER" id="PTHR30026:SF20">
    <property type="entry name" value="OUTER MEMBRANE PROTEIN TOLC"/>
    <property type="match status" value="1"/>
</dbReference>
<dbReference type="SUPFAM" id="SSF56954">
    <property type="entry name" value="Outer membrane efflux proteins (OEP)"/>
    <property type="match status" value="1"/>
</dbReference>
<dbReference type="GO" id="GO:0015288">
    <property type="term" value="F:porin activity"/>
    <property type="evidence" value="ECO:0007669"/>
    <property type="project" value="TreeGrafter"/>
</dbReference>
<evidence type="ECO:0000256" key="1">
    <source>
        <dbReference type="ARBA" id="ARBA00004442"/>
    </source>
</evidence>
<keyword evidence="8" id="KW-0732">Signal</keyword>
<keyword evidence="5" id="KW-0812">Transmembrane</keyword>
<dbReference type="PANTHER" id="PTHR30026">
    <property type="entry name" value="OUTER MEMBRANE PROTEIN TOLC"/>
    <property type="match status" value="1"/>
</dbReference>
<keyword evidence="6" id="KW-0472">Membrane</keyword>
<comment type="similarity">
    <text evidence="2">Belongs to the outer membrane factor (OMF) (TC 1.B.17) family.</text>
</comment>
<dbReference type="EMBL" id="SBLB01000001">
    <property type="protein sequence ID" value="RYC71326.1"/>
    <property type="molecule type" value="Genomic_DNA"/>
</dbReference>
<proteinExistence type="inferred from homology"/>
<evidence type="ECO:0000256" key="6">
    <source>
        <dbReference type="ARBA" id="ARBA00023136"/>
    </source>
</evidence>
<reference evidence="9 10" key="1">
    <citation type="submission" date="2019-01" db="EMBL/GenBank/DDBJ databases">
        <title>Spirosoma flava sp. nov., a propanil-degrading bacterium isolated from herbicide-contaminated soil.</title>
        <authorList>
            <person name="Zhang L."/>
            <person name="Jiang J.-D."/>
        </authorList>
    </citation>
    <scope>NUCLEOTIDE SEQUENCE [LARGE SCALE GENOMIC DNA]</scope>
    <source>
        <strain evidence="9 10">TY50</strain>
    </source>
</reference>
<evidence type="ECO:0000256" key="4">
    <source>
        <dbReference type="ARBA" id="ARBA00022452"/>
    </source>
</evidence>
<dbReference type="GO" id="GO:1990281">
    <property type="term" value="C:efflux pump complex"/>
    <property type="evidence" value="ECO:0007669"/>
    <property type="project" value="TreeGrafter"/>
</dbReference>
<comment type="subcellular location">
    <subcellularLocation>
        <location evidence="1">Cell outer membrane</location>
    </subcellularLocation>
</comment>
<evidence type="ECO:0000256" key="2">
    <source>
        <dbReference type="ARBA" id="ARBA00007613"/>
    </source>
</evidence>
<evidence type="ECO:0000256" key="3">
    <source>
        <dbReference type="ARBA" id="ARBA00022448"/>
    </source>
</evidence>
<gene>
    <name evidence="9" type="ORF">EQG79_04065</name>
</gene>